<dbReference type="SUPFAM" id="SSF50494">
    <property type="entry name" value="Trypsin-like serine proteases"/>
    <property type="match status" value="1"/>
</dbReference>
<dbReference type="EMBL" id="CAKASE010000074">
    <property type="protein sequence ID" value="CAG9575313.1"/>
    <property type="molecule type" value="Genomic_DNA"/>
</dbReference>
<gene>
    <name evidence="1" type="ORF">DCHRY22_LOCUS11236</name>
</gene>
<keyword evidence="2" id="KW-1185">Reference proteome</keyword>
<protein>
    <submittedName>
        <fullName evidence="1">(African queen) hypothetical protein</fullName>
    </submittedName>
</protein>
<dbReference type="AlphaFoldDB" id="A0A8J2R1G3"/>
<dbReference type="OrthoDB" id="7370752at2759"/>
<proteinExistence type="predicted"/>
<reference evidence="1" key="1">
    <citation type="submission" date="2021-09" db="EMBL/GenBank/DDBJ databases">
        <authorList>
            <person name="Martin H S."/>
        </authorList>
    </citation>
    <scope>NUCLEOTIDE SEQUENCE</scope>
</reference>
<evidence type="ECO:0000313" key="1">
    <source>
        <dbReference type="EMBL" id="CAG9575313.1"/>
    </source>
</evidence>
<organism evidence="1 2">
    <name type="scientific">Danaus chrysippus</name>
    <name type="common">African queen</name>
    <dbReference type="NCBI Taxonomy" id="151541"/>
    <lineage>
        <taxon>Eukaryota</taxon>
        <taxon>Metazoa</taxon>
        <taxon>Ecdysozoa</taxon>
        <taxon>Arthropoda</taxon>
        <taxon>Hexapoda</taxon>
        <taxon>Insecta</taxon>
        <taxon>Pterygota</taxon>
        <taxon>Neoptera</taxon>
        <taxon>Endopterygota</taxon>
        <taxon>Lepidoptera</taxon>
        <taxon>Glossata</taxon>
        <taxon>Ditrysia</taxon>
        <taxon>Papilionoidea</taxon>
        <taxon>Nymphalidae</taxon>
        <taxon>Danainae</taxon>
        <taxon>Danaini</taxon>
        <taxon>Danaina</taxon>
        <taxon>Danaus</taxon>
        <taxon>Anosia</taxon>
    </lineage>
</organism>
<comment type="caution">
    <text evidence="1">The sequence shown here is derived from an EMBL/GenBank/DDBJ whole genome shotgun (WGS) entry which is preliminary data.</text>
</comment>
<accession>A0A8J2R1G3</accession>
<dbReference type="InterPro" id="IPR009003">
    <property type="entry name" value="Peptidase_S1_PA"/>
</dbReference>
<evidence type="ECO:0000313" key="2">
    <source>
        <dbReference type="Proteomes" id="UP000789524"/>
    </source>
</evidence>
<sequence>MLLTAANYIDPWMTRQHDLRIWCLGRAGQFNTPYRYRVFRVWRIRPRSANPEHQHGIRGEHSPRHDVALIISWDQMYIYYRFPHRFMYAYRSTLTGPRDRLSQHMYFAGSGYEYLQHIYENYKIFYGKVKRKDVVDCSIYLPKWWGKFICIKNLRALPGLQNGGGLFSNNKLVAVGCFEIRYNEDRLFVFTDLRYYVRWIYKYANIRPGQYYEYAYAQWSIALGVFYDGNGNYPYIPAWQIRGDLFPLG</sequence>
<name>A0A8J2R1G3_9NEOP</name>
<dbReference type="Proteomes" id="UP000789524">
    <property type="component" value="Unassembled WGS sequence"/>
</dbReference>